<keyword evidence="2" id="KW-0805">Transcription regulation</keyword>
<name>A0A7H8NCH0_9ACTN</name>
<evidence type="ECO:0000256" key="3">
    <source>
        <dbReference type="ARBA" id="ARBA00023082"/>
    </source>
</evidence>
<feature type="domain" description="DUF6596" evidence="7">
    <location>
        <begin position="172"/>
        <end position="272"/>
    </location>
</feature>
<dbReference type="RefSeq" id="WP_176163841.1">
    <property type="nucleotide sequence ID" value="NZ_CP054929.1"/>
</dbReference>
<reference evidence="8 9" key="1">
    <citation type="submission" date="2020-06" db="EMBL/GenBank/DDBJ databases">
        <title>Genome mining for natural products.</title>
        <authorList>
            <person name="Zhang B."/>
            <person name="Shi J."/>
            <person name="Ge H."/>
        </authorList>
    </citation>
    <scope>NUCLEOTIDE SEQUENCE [LARGE SCALE GENOMIC DNA]</scope>
    <source>
        <strain evidence="8 9">NA00687</strain>
    </source>
</reference>
<evidence type="ECO:0000313" key="9">
    <source>
        <dbReference type="Proteomes" id="UP000509303"/>
    </source>
</evidence>
<dbReference type="Gene3D" id="1.10.10.10">
    <property type="entry name" value="Winged helix-like DNA-binding domain superfamily/Winged helix DNA-binding domain"/>
    <property type="match status" value="1"/>
</dbReference>
<dbReference type="SUPFAM" id="SSF88659">
    <property type="entry name" value="Sigma3 and sigma4 domains of RNA polymerase sigma factors"/>
    <property type="match status" value="1"/>
</dbReference>
<accession>A0A7H8NCH0</accession>
<evidence type="ECO:0000256" key="2">
    <source>
        <dbReference type="ARBA" id="ARBA00023015"/>
    </source>
</evidence>
<evidence type="ECO:0000259" key="7">
    <source>
        <dbReference type="Pfam" id="PF20239"/>
    </source>
</evidence>
<feature type="domain" description="RNA polymerase sigma factor 70 region 4 type 2" evidence="6">
    <location>
        <begin position="104"/>
        <end position="154"/>
    </location>
</feature>
<protein>
    <submittedName>
        <fullName evidence="8">Sigma-70 family RNA polymerase sigma factor</fullName>
    </submittedName>
</protein>
<comment type="similarity">
    <text evidence="1">Belongs to the sigma-70 factor family. ECF subfamily.</text>
</comment>
<dbReference type="GO" id="GO:0006352">
    <property type="term" value="P:DNA-templated transcription initiation"/>
    <property type="evidence" value="ECO:0007669"/>
    <property type="project" value="InterPro"/>
</dbReference>
<dbReference type="GO" id="GO:0016987">
    <property type="term" value="F:sigma factor activity"/>
    <property type="evidence" value="ECO:0007669"/>
    <property type="project" value="UniProtKB-KW"/>
</dbReference>
<dbReference type="AlphaFoldDB" id="A0A7H8NCH0"/>
<dbReference type="InterPro" id="IPR013325">
    <property type="entry name" value="RNA_pol_sigma_r2"/>
</dbReference>
<dbReference type="GO" id="GO:0003677">
    <property type="term" value="F:DNA binding"/>
    <property type="evidence" value="ECO:0007669"/>
    <property type="project" value="InterPro"/>
</dbReference>
<feature type="domain" description="RNA polymerase sigma-70 region 2" evidence="5">
    <location>
        <begin position="10"/>
        <end position="74"/>
    </location>
</feature>
<evidence type="ECO:0000256" key="4">
    <source>
        <dbReference type="ARBA" id="ARBA00023163"/>
    </source>
</evidence>
<dbReference type="InterPro" id="IPR007627">
    <property type="entry name" value="RNA_pol_sigma70_r2"/>
</dbReference>
<dbReference type="Gene3D" id="1.10.1740.10">
    <property type="match status" value="1"/>
</dbReference>
<dbReference type="InterPro" id="IPR036388">
    <property type="entry name" value="WH-like_DNA-bd_sf"/>
</dbReference>
<dbReference type="InterPro" id="IPR014284">
    <property type="entry name" value="RNA_pol_sigma-70_dom"/>
</dbReference>
<evidence type="ECO:0000256" key="1">
    <source>
        <dbReference type="ARBA" id="ARBA00010641"/>
    </source>
</evidence>
<sequence>MTTLVVEDLLRALTPRVLTTLARRYGQFEDCEDAVQEAVIAAAVQWPTEGVPDNPRGWLVTVASRRLIDRIRSEHARREREAALATEVAPAEPPDTDDTLVLLFLCCHPTLTPASQTALTLRAVGGLTTAEIARAFLVPEATMGARISRAKQRIRAAGSSFALPRGAELRERLRVVLHVLYLIFNEGYTASSGSRLHRPDLAHEAIRLTRMAHAQLPEDGEVTGLLALMLLTHARRDARTTAAGDLVPLDEQDRTAWDRALIDEGTALVKAALAGPALGPYAVQAAIAATHADAATAKETDWAQVHALYLILERVAPNPMVTLNRAIALAETEGPAAGLSLLATLDGDDRMAGHHRLLSVRAHLLERTGDTAGAYAHYRRAAKATASLAEQRYLELRAGRVRPPRGHQAGVS</sequence>
<dbReference type="Proteomes" id="UP000509303">
    <property type="component" value="Chromosome"/>
</dbReference>
<evidence type="ECO:0000313" key="8">
    <source>
        <dbReference type="EMBL" id="QKW52135.1"/>
    </source>
</evidence>
<dbReference type="PANTHER" id="PTHR47756">
    <property type="entry name" value="BLL6612 PROTEIN-RELATED"/>
    <property type="match status" value="1"/>
</dbReference>
<dbReference type="SUPFAM" id="SSF88946">
    <property type="entry name" value="Sigma2 domain of RNA polymerase sigma factors"/>
    <property type="match status" value="1"/>
</dbReference>
<organism evidence="8 9">
    <name type="scientific">Streptomyces buecherae</name>
    <dbReference type="NCBI Taxonomy" id="2763006"/>
    <lineage>
        <taxon>Bacteria</taxon>
        <taxon>Bacillati</taxon>
        <taxon>Actinomycetota</taxon>
        <taxon>Actinomycetes</taxon>
        <taxon>Kitasatosporales</taxon>
        <taxon>Streptomycetaceae</taxon>
        <taxon>Streptomyces</taxon>
    </lineage>
</organism>
<dbReference type="Pfam" id="PF08281">
    <property type="entry name" value="Sigma70_r4_2"/>
    <property type="match status" value="1"/>
</dbReference>
<dbReference type="EMBL" id="CP054929">
    <property type="protein sequence ID" value="QKW52135.1"/>
    <property type="molecule type" value="Genomic_DNA"/>
</dbReference>
<evidence type="ECO:0000259" key="5">
    <source>
        <dbReference type="Pfam" id="PF04542"/>
    </source>
</evidence>
<dbReference type="InterPro" id="IPR013249">
    <property type="entry name" value="RNA_pol_sigma70_r4_t2"/>
</dbReference>
<proteinExistence type="inferred from homology"/>
<dbReference type="InterPro" id="IPR013324">
    <property type="entry name" value="RNA_pol_sigma_r3/r4-like"/>
</dbReference>
<dbReference type="PANTHER" id="PTHR47756:SF2">
    <property type="entry name" value="BLL6612 PROTEIN"/>
    <property type="match status" value="1"/>
</dbReference>
<dbReference type="Pfam" id="PF04542">
    <property type="entry name" value="Sigma70_r2"/>
    <property type="match status" value="1"/>
</dbReference>
<keyword evidence="4" id="KW-0804">Transcription</keyword>
<keyword evidence="9" id="KW-1185">Reference proteome</keyword>
<dbReference type="Pfam" id="PF20239">
    <property type="entry name" value="DUF6596"/>
    <property type="match status" value="1"/>
</dbReference>
<keyword evidence="3" id="KW-0731">Sigma factor</keyword>
<dbReference type="InterPro" id="IPR046531">
    <property type="entry name" value="DUF6596"/>
</dbReference>
<evidence type="ECO:0000259" key="6">
    <source>
        <dbReference type="Pfam" id="PF08281"/>
    </source>
</evidence>
<gene>
    <name evidence="8" type="ORF">HUT08_24280</name>
</gene>
<dbReference type="NCBIfam" id="TIGR02937">
    <property type="entry name" value="sigma70-ECF"/>
    <property type="match status" value="1"/>
</dbReference>